<dbReference type="PhylomeDB" id="B8LVS9"/>
<dbReference type="HOGENOM" id="CLU_1732701_0_0_1"/>
<dbReference type="InterPro" id="IPR037054">
    <property type="entry name" value="A-glucoronidase_C_sf"/>
</dbReference>
<evidence type="ECO:0000259" key="1">
    <source>
        <dbReference type="Pfam" id="PF07477"/>
    </source>
</evidence>
<dbReference type="PANTHER" id="PTHR39207:SF1">
    <property type="entry name" value="ALPHA-GLUCURONIDASE A"/>
    <property type="match status" value="1"/>
</dbReference>
<sequence>MDGVNGPGRIGQASKLQSGKTVIQHFYDAHYTGAAAAQTFPTKWETLKDKIDDERPVVWRDAITEFYHNLSGIPDDTGRVGTENYPWRIQGENMDLVGYTPYVVNPFETASNFTTIITTSNTTAGTASTHINFPTGKYDIAVNYYDVIGGI</sequence>
<keyword evidence="3" id="KW-1185">Reference proteome</keyword>
<dbReference type="AlphaFoldDB" id="B8LVS9"/>
<organism evidence="2 3">
    <name type="scientific">Talaromyces stipitatus (strain ATCC 10500 / CBS 375.48 / QM 6759 / NRRL 1006)</name>
    <name type="common">Penicillium stipitatum</name>
    <dbReference type="NCBI Taxonomy" id="441959"/>
    <lineage>
        <taxon>Eukaryota</taxon>
        <taxon>Fungi</taxon>
        <taxon>Dikarya</taxon>
        <taxon>Ascomycota</taxon>
        <taxon>Pezizomycotina</taxon>
        <taxon>Eurotiomycetes</taxon>
        <taxon>Eurotiomycetidae</taxon>
        <taxon>Eurotiales</taxon>
        <taxon>Trichocomaceae</taxon>
        <taxon>Talaromyces</taxon>
        <taxon>Talaromyces sect. Talaromyces</taxon>
    </lineage>
</organism>
<dbReference type="Gene3D" id="3.90.1330.10">
    <property type="entry name" value="Alpha-glucuronidase, C-terminal domain"/>
    <property type="match status" value="1"/>
</dbReference>
<dbReference type="PANTHER" id="PTHR39207">
    <property type="entry name" value="ALPHA-GLUCURONIDASE A"/>
    <property type="match status" value="1"/>
</dbReference>
<dbReference type="GeneID" id="8104422"/>
<feature type="domain" description="Glycosyl hydrolase family 67 C-terminal" evidence="1">
    <location>
        <begin position="13"/>
        <end position="79"/>
    </location>
</feature>
<dbReference type="SUPFAM" id="SSF51445">
    <property type="entry name" value="(Trans)glycosidases"/>
    <property type="match status" value="1"/>
</dbReference>
<reference evidence="3" key="1">
    <citation type="journal article" date="2015" name="Genome Announc.">
        <title>Genome sequence of the AIDS-associated pathogen Penicillium marneffei (ATCC18224) and its near taxonomic relative Talaromyces stipitatus (ATCC10500).</title>
        <authorList>
            <person name="Nierman W.C."/>
            <person name="Fedorova-Abrams N.D."/>
            <person name="Andrianopoulos A."/>
        </authorList>
    </citation>
    <scope>NUCLEOTIDE SEQUENCE [LARGE SCALE GENOMIC DNA]</scope>
    <source>
        <strain evidence="3">ATCC 10500 / CBS 375.48 / QM 6759 / NRRL 1006</strain>
    </source>
</reference>
<dbReference type="GO" id="GO:0045493">
    <property type="term" value="P:xylan catabolic process"/>
    <property type="evidence" value="ECO:0007669"/>
    <property type="project" value="InterPro"/>
</dbReference>
<protein>
    <recommendedName>
        <fullName evidence="1">Glycosyl hydrolase family 67 C-terminal domain-containing protein</fullName>
    </recommendedName>
</protein>
<dbReference type="RefSeq" id="XP_002341596.1">
    <property type="nucleotide sequence ID" value="XM_002341555.1"/>
</dbReference>
<dbReference type="EMBL" id="EQ962652">
    <property type="protein sequence ID" value="EED24209.1"/>
    <property type="molecule type" value="Genomic_DNA"/>
</dbReference>
<dbReference type="VEuPathDB" id="FungiDB:TSTA_075820"/>
<dbReference type="InterPro" id="IPR017853">
    <property type="entry name" value="GH"/>
</dbReference>
<dbReference type="STRING" id="441959.B8LVS9"/>
<dbReference type="eggNOG" id="ENOG502QWS4">
    <property type="taxonomic scope" value="Eukaryota"/>
</dbReference>
<accession>B8LVS9</accession>
<dbReference type="InParanoid" id="B8LVS9"/>
<proteinExistence type="predicted"/>
<dbReference type="GO" id="GO:0005576">
    <property type="term" value="C:extracellular region"/>
    <property type="evidence" value="ECO:0007669"/>
    <property type="project" value="InterPro"/>
</dbReference>
<evidence type="ECO:0000313" key="3">
    <source>
        <dbReference type="Proteomes" id="UP000001745"/>
    </source>
</evidence>
<gene>
    <name evidence="2" type="ORF">TSTA_075820</name>
</gene>
<dbReference type="Pfam" id="PF07477">
    <property type="entry name" value="Glyco_hydro_67C"/>
    <property type="match status" value="1"/>
</dbReference>
<name>B8LVS9_TALSN</name>
<evidence type="ECO:0000313" key="2">
    <source>
        <dbReference type="EMBL" id="EED24209.1"/>
    </source>
</evidence>
<dbReference type="GO" id="GO:0046559">
    <property type="term" value="F:alpha-glucuronidase activity"/>
    <property type="evidence" value="ECO:0007669"/>
    <property type="project" value="InterPro"/>
</dbReference>
<dbReference type="Proteomes" id="UP000001745">
    <property type="component" value="Unassembled WGS sequence"/>
</dbReference>
<dbReference type="InterPro" id="IPR011099">
    <property type="entry name" value="Glyco_hydro_67_C"/>
</dbReference>
<dbReference type="OrthoDB" id="6501611at2759"/>